<gene>
    <name evidence="2" type="ORF">LXN57_41360</name>
</gene>
<keyword evidence="1" id="KW-1133">Transmembrane helix</keyword>
<organism evidence="2 3">
    <name type="scientific">Paractinoplanes hotanensis</name>
    <dbReference type="NCBI Taxonomy" id="2906497"/>
    <lineage>
        <taxon>Bacteria</taxon>
        <taxon>Bacillati</taxon>
        <taxon>Actinomycetota</taxon>
        <taxon>Actinomycetes</taxon>
        <taxon>Micromonosporales</taxon>
        <taxon>Micromonosporaceae</taxon>
        <taxon>Paractinoplanes</taxon>
    </lineage>
</organism>
<dbReference type="RefSeq" id="WP_251803774.1">
    <property type="nucleotide sequence ID" value="NZ_JAMQOL010000069.1"/>
</dbReference>
<evidence type="ECO:0000313" key="3">
    <source>
        <dbReference type="Proteomes" id="UP001523216"/>
    </source>
</evidence>
<dbReference type="EMBL" id="JAMQOL010000069">
    <property type="protein sequence ID" value="MCM4084010.1"/>
    <property type="molecule type" value="Genomic_DNA"/>
</dbReference>
<sequence>MALWMLVALADLAILAAAAGALVTISVLVALAVLAGGFVAARPLLTKRAAAVPAESVVRRRA</sequence>
<comment type="caution">
    <text evidence="2">The sequence shown here is derived from an EMBL/GenBank/DDBJ whole genome shotgun (WGS) entry which is preliminary data.</text>
</comment>
<proteinExistence type="predicted"/>
<reference evidence="2 3" key="1">
    <citation type="submission" date="2022-06" db="EMBL/GenBank/DDBJ databases">
        <title>Actinoplanes abujensis sp. nov., isolated from Nigerian arid soil.</title>
        <authorList>
            <person name="Ding P."/>
        </authorList>
    </citation>
    <scope>NUCLEOTIDE SEQUENCE [LARGE SCALE GENOMIC DNA]</scope>
    <source>
        <strain evidence="3">TRM88002</strain>
    </source>
</reference>
<evidence type="ECO:0000256" key="1">
    <source>
        <dbReference type="SAM" id="Phobius"/>
    </source>
</evidence>
<keyword evidence="3" id="KW-1185">Reference proteome</keyword>
<feature type="transmembrane region" description="Helical" evidence="1">
    <location>
        <begin position="12"/>
        <end position="39"/>
    </location>
</feature>
<evidence type="ECO:0000313" key="2">
    <source>
        <dbReference type="EMBL" id="MCM4084010.1"/>
    </source>
</evidence>
<protein>
    <submittedName>
        <fullName evidence="2">Uncharacterized protein</fullName>
    </submittedName>
</protein>
<keyword evidence="1" id="KW-0812">Transmembrane</keyword>
<keyword evidence="1" id="KW-0472">Membrane</keyword>
<accession>A0ABT0YD67</accession>
<dbReference type="Proteomes" id="UP001523216">
    <property type="component" value="Unassembled WGS sequence"/>
</dbReference>
<name>A0ABT0YD67_9ACTN</name>